<feature type="transmembrane region" description="Helical" evidence="8">
    <location>
        <begin position="87"/>
        <end position="109"/>
    </location>
</feature>
<evidence type="ECO:0000256" key="1">
    <source>
        <dbReference type="ARBA" id="ARBA00004651"/>
    </source>
</evidence>
<feature type="transmembrane region" description="Helical" evidence="8">
    <location>
        <begin position="316"/>
        <end position="335"/>
    </location>
</feature>
<evidence type="ECO:0000256" key="4">
    <source>
        <dbReference type="ARBA" id="ARBA00022475"/>
    </source>
</evidence>
<comment type="subcellular location">
    <subcellularLocation>
        <location evidence="1">Cell membrane</location>
        <topology evidence="1">Multi-pass membrane protein</topology>
    </subcellularLocation>
</comment>
<evidence type="ECO:0000256" key="3">
    <source>
        <dbReference type="ARBA" id="ARBA00022448"/>
    </source>
</evidence>
<keyword evidence="7 8" id="KW-0472">Membrane</keyword>
<feature type="transmembrane region" description="Helical" evidence="8">
    <location>
        <begin position="153"/>
        <end position="170"/>
    </location>
</feature>
<dbReference type="InterPro" id="IPR000620">
    <property type="entry name" value="EamA_dom"/>
</dbReference>
<dbReference type="PANTHER" id="PTHR22911">
    <property type="entry name" value="ACYL-MALONYL CONDENSING ENZYME-RELATED"/>
    <property type="match status" value="1"/>
</dbReference>
<feature type="domain" description="EamA" evidence="9">
    <location>
        <begin position="55"/>
        <end position="192"/>
    </location>
</feature>
<organism evidence="10 11">
    <name type="scientific">Kingella denitrificans ATCC 33394</name>
    <dbReference type="NCBI Taxonomy" id="888741"/>
    <lineage>
        <taxon>Bacteria</taxon>
        <taxon>Pseudomonadati</taxon>
        <taxon>Pseudomonadota</taxon>
        <taxon>Betaproteobacteria</taxon>
        <taxon>Neisseriales</taxon>
        <taxon>Neisseriaceae</taxon>
        <taxon>Kingella</taxon>
    </lineage>
</organism>
<dbReference type="AlphaFoldDB" id="F0F020"/>
<sequence>MVGRCRLLFERWFAESSLHLEIQRALYVFLVFTTMHQARSITDFSARYAMNDIKKGALYALVCYLIWGVFPLFWYPLNQSDMPSIQILAQRIVWSAVFAGVLLTVFRQWREVVQAALRPRILGIFTLTAVLVAINWLVYLWAILNGHVLDASLGYFINPLVNVLLGFVFLREKLNRLHVLALCLAAGGIVWLAVPAGQIPWISIVLAASFGLYGLIRKTAPMPALAGLALETFILAPVALGYLLLCFWGGTLYFSQLNALQTSVLLLSGAATTIPLLLFAEGAKRIPLSLLGMLQYVSPTLQLLLGIVMFHEPLNGARLTGYALVWLGVAVFLTGSWRAHRLPQHATESHE</sequence>
<dbReference type="Pfam" id="PF00892">
    <property type="entry name" value="EamA"/>
    <property type="match status" value="1"/>
</dbReference>
<feature type="transmembrane region" description="Helical" evidence="8">
    <location>
        <begin position="177"/>
        <end position="193"/>
    </location>
</feature>
<reference evidence="10 11" key="1">
    <citation type="submission" date="2011-01" db="EMBL/GenBank/DDBJ databases">
        <authorList>
            <person name="Muzny D."/>
            <person name="Qin X."/>
            <person name="Deng J."/>
            <person name="Jiang H."/>
            <person name="Liu Y."/>
            <person name="Qu J."/>
            <person name="Song X.-Z."/>
            <person name="Zhang L."/>
            <person name="Thornton R."/>
            <person name="Coyle M."/>
            <person name="Francisco L."/>
            <person name="Jackson L."/>
            <person name="Javaid M."/>
            <person name="Korchina V."/>
            <person name="Kovar C."/>
            <person name="Mata R."/>
            <person name="Mathew T."/>
            <person name="Ngo R."/>
            <person name="Nguyen L."/>
            <person name="Nguyen N."/>
            <person name="Okwuonu G."/>
            <person name="Ongeri F."/>
            <person name="Pham C."/>
            <person name="Simmons D."/>
            <person name="Wilczek-Boney K."/>
            <person name="Hale W."/>
            <person name="Jakkamsetti A."/>
            <person name="Pham P."/>
            <person name="Ruth R."/>
            <person name="San Lucas F."/>
            <person name="Warren J."/>
            <person name="Zhang J."/>
            <person name="Zhao Z."/>
            <person name="Zhou C."/>
            <person name="Zhu D."/>
            <person name="Lee S."/>
            <person name="Bess C."/>
            <person name="Blankenburg K."/>
            <person name="Forbes L."/>
            <person name="Fu Q."/>
            <person name="Gubbala S."/>
            <person name="Hirani K."/>
            <person name="Jayaseelan J.C."/>
            <person name="Lara F."/>
            <person name="Munidasa M."/>
            <person name="Palculict T."/>
            <person name="Patil S."/>
            <person name="Pu L.-L."/>
            <person name="Saada N."/>
            <person name="Tang L."/>
            <person name="Weissenberger G."/>
            <person name="Zhu Y."/>
            <person name="Hemphill L."/>
            <person name="Shang Y."/>
            <person name="Youmans B."/>
            <person name="Ayvaz T."/>
            <person name="Ross M."/>
            <person name="Santibanez J."/>
            <person name="Aqrawi P."/>
            <person name="Gross S."/>
            <person name="Joshi V."/>
            <person name="Fowler G."/>
            <person name="Nazareth L."/>
            <person name="Reid J."/>
            <person name="Worley K."/>
            <person name="Petrosino J."/>
            <person name="Highlander S."/>
            <person name="Gibbs R."/>
        </authorList>
    </citation>
    <scope>NUCLEOTIDE SEQUENCE [LARGE SCALE GENOMIC DNA]</scope>
    <source>
        <strain evidence="10 11">ATCC 33394</strain>
    </source>
</reference>
<feature type="transmembrane region" description="Helical" evidence="8">
    <location>
        <begin position="228"/>
        <end position="254"/>
    </location>
</feature>
<keyword evidence="6 8" id="KW-1133">Transmembrane helix</keyword>
<evidence type="ECO:0000259" key="9">
    <source>
        <dbReference type="Pfam" id="PF00892"/>
    </source>
</evidence>
<keyword evidence="11" id="KW-1185">Reference proteome</keyword>
<dbReference type="PANTHER" id="PTHR22911:SF137">
    <property type="entry name" value="SOLUTE CARRIER FAMILY 35 MEMBER G2-RELATED"/>
    <property type="match status" value="1"/>
</dbReference>
<proteinExistence type="inferred from homology"/>
<dbReference type="GO" id="GO:0005886">
    <property type="term" value="C:plasma membrane"/>
    <property type="evidence" value="ECO:0007669"/>
    <property type="project" value="UniProtKB-SubCell"/>
</dbReference>
<keyword evidence="5 8" id="KW-0812">Transmembrane</keyword>
<dbReference type="SUPFAM" id="SSF103481">
    <property type="entry name" value="Multidrug resistance efflux transporter EmrE"/>
    <property type="match status" value="2"/>
</dbReference>
<evidence type="ECO:0000313" key="10">
    <source>
        <dbReference type="EMBL" id="EGC17199.1"/>
    </source>
</evidence>
<dbReference type="HOGENOM" id="CLU_054508_1_0_4"/>
<evidence type="ECO:0000256" key="5">
    <source>
        <dbReference type="ARBA" id="ARBA00022692"/>
    </source>
</evidence>
<dbReference type="InterPro" id="IPR004626">
    <property type="entry name" value="RarD"/>
</dbReference>
<evidence type="ECO:0000256" key="7">
    <source>
        <dbReference type="ARBA" id="ARBA00023136"/>
    </source>
</evidence>
<comment type="caution">
    <text evidence="10">The sequence shown here is derived from an EMBL/GenBank/DDBJ whole genome shotgun (WGS) entry which is preliminary data.</text>
</comment>
<feature type="transmembrane region" description="Helical" evidence="8">
    <location>
        <begin position="121"/>
        <end position="141"/>
    </location>
</feature>
<keyword evidence="3" id="KW-0813">Transport</keyword>
<protein>
    <submittedName>
        <fullName evidence="10">Protein RarD</fullName>
    </submittedName>
</protein>
<dbReference type="NCBIfam" id="TIGR00688">
    <property type="entry name" value="rarD"/>
    <property type="match status" value="1"/>
</dbReference>
<feature type="transmembrane region" description="Helical" evidence="8">
    <location>
        <begin position="57"/>
        <end position="75"/>
    </location>
</feature>
<dbReference type="InterPro" id="IPR037185">
    <property type="entry name" value="EmrE-like"/>
</dbReference>
<comment type="similarity">
    <text evidence="2">Belongs to the EamA transporter family.</text>
</comment>
<gene>
    <name evidence="10" type="primary">rarD</name>
    <name evidence="10" type="ORF">HMPREF9098_1454</name>
</gene>
<dbReference type="Proteomes" id="UP000004088">
    <property type="component" value="Unassembled WGS sequence"/>
</dbReference>
<evidence type="ECO:0000313" key="11">
    <source>
        <dbReference type="Proteomes" id="UP000004088"/>
    </source>
</evidence>
<dbReference type="EMBL" id="AEWV01000022">
    <property type="protein sequence ID" value="EGC17199.1"/>
    <property type="molecule type" value="Genomic_DNA"/>
</dbReference>
<feature type="transmembrane region" description="Helical" evidence="8">
    <location>
        <begin position="260"/>
        <end position="278"/>
    </location>
</feature>
<evidence type="ECO:0000256" key="8">
    <source>
        <dbReference type="SAM" id="Phobius"/>
    </source>
</evidence>
<accession>F0F020</accession>
<feature type="transmembrane region" description="Helical" evidence="8">
    <location>
        <begin position="290"/>
        <end position="310"/>
    </location>
</feature>
<evidence type="ECO:0000256" key="6">
    <source>
        <dbReference type="ARBA" id="ARBA00022989"/>
    </source>
</evidence>
<feature type="transmembrane region" description="Helical" evidence="8">
    <location>
        <begin position="199"/>
        <end position="216"/>
    </location>
</feature>
<name>F0F020_9NEIS</name>
<evidence type="ECO:0000256" key="2">
    <source>
        <dbReference type="ARBA" id="ARBA00007362"/>
    </source>
</evidence>
<dbReference type="STRING" id="888741.HMPREF9098_1454"/>
<keyword evidence="4" id="KW-1003">Cell membrane</keyword>